<reference evidence="2" key="1">
    <citation type="submission" date="2020-08" db="EMBL/GenBank/DDBJ databases">
        <title>Multicomponent nature underlies the extraordinary mechanical properties of spider dragline silk.</title>
        <authorList>
            <person name="Kono N."/>
            <person name="Nakamura H."/>
            <person name="Mori M."/>
            <person name="Yoshida Y."/>
            <person name="Ohtoshi R."/>
            <person name="Malay A.D."/>
            <person name="Moran D.A.P."/>
            <person name="Tomita M."/>
            <person name="Numata K."/>
            <person name="Arakawa K."/>
        </authorList>
    </citation>
    <scope>NUCLEOTIDE SEQUENCE</scope>
</reference>
<keyword evidence="1" id="KW-0175">Coiled coil</keyword>
<keyword evidence="3" id="KW-1185">Reference proteome</keyword>
<gene>
    <name evidence="2" type="primary">NCL1_35223</name>
    <name evidence="2" type="ORF">TNCV_665141</name>
</gene>
<evidence type="ECO:0000313" key="2">
    <source>
        <dbReference type="EMBL" id="GFY12948.1"/>
    </source>
</evidence>
<dbReference type="EMBL" id="BMAU01021319">
    <property type="protein sequence ID" value="GFY12948.1"/>
    <property type="molecule type" value="Genomic_DNA"/>
</dbReference>
<proteinExistence type="predicted"/>
<evidence type="ECO:0000313" key="3">
    <source>
        <dbReference type="Proteomes" id="UP000887159"/>
    </source>
</evidence>
<accession>A0A8X6SU08</accession>
<name>A0A8X6SU08_TRICX</name>
<evidence type="ECO:0000256" key="1">
    <source>
        <dbReference type="SAM" id="Coils"/>
    </source>
</evidence>
<comment type="caution">
    <text evidence="2">The sequence shown here is derived from an EMBL/GenBank/DDBJ whole genome shotgun (WGS) entry which is preliminary data.</text>
</comment>
<dbReference type="Proteomes" id="UP000887159">
    <property type="component" value="Unassembled WGS sequence"/>
</dbReference>
<dbReference type="AlphaFoldDB" id="A0A8X6SU08"/>
<feature type="coiled-coil region" evidence="1">
    <location>
        <begin position="141"/>
        <end position="175"/>
    </location>
</feature>
<sequence>MPETMGDSESETDNILEVVSSLQNVVSNYQTQCNNSLQLNQKLQQECANLISKFHFQFLNNRSQSNIDSNEINQSETFESKQQHLIDLIQVATKENFQMRESNVKLQRQSKLQDNKIRNLKYMMSQENKKMVQDKADQRAIRAQENIIRSKLLEIQKLKHEIKKNEQLLTNNNKTIKRVEKRPKTAIVVRGISTIRNSHLEKQNKNATGDNSMISVALKLNDLLDDLNIQILEDKKKGKSCSAYDTFLTEAQTSLTKLLTALTV</sequence>
<protein>
    <submittedName>
        <fullName evidence="2">Uncharacterized protein</fullName>
    </submittedName>
</protein>
<organism evidence="2 3">
    <name type="scientific">Trichonephila clavipes</name>
    <name type="common">Golden silk orbweaver</name>
    <name type="synonym">Nephila clavipes</name>
    <dbReference type="NCBI Taxonomy" id="2585209"/>
    <lineage>
        <taxon>Eukaryota</taxon>
        <taxon>Metazoa</taxon>
        <taxon>Ecdysozoa</taxon>
        <taxon>Arthropoda</taxon>
        <taxon>Chelicerata</taxon>
        <taxon>Arachnida</taxon>
        <taxon>Araneae</taxon>
        <taxon>Araneomorphae</taxon>
        <taxon>Entelegynae</taxon>
        <taxon>Araneoidea</taxon>
        <taxon>Nephilidae</taxon>
        <taxon>Trichonephila</taxon>
    </lineage>
</organism>